<feature type="domain" description="Transposase IS200-like" evidence="1">
    <location>
        <begin position="7"/>
        <end position="150"/>
    </location>
</feature>
<gene>
    <name evidence="2" type="ORF">COT79_02745</name>
</gene>
<name>A0A2M6R9V4_9BACT</name>
<dbReference type="PANTHER" id="PTHR34322:SF2">
    <property type="entry name" value="TRANSPOSASE IS200-LIKE DOMAIN-CONTAINING PROTEIN"/>
    <property type="match status" value="1"/>
</dbReference>
<dbReference type="GO" id="GO:0003677">
    <property type="term" value="F:DNA binding"/>
    <property type="evidence" value="ECO:0007669"/>
    <property type="project" value="InterPro"/>
</dbReference>
<reference evidence="3" key="1">
    <citation type="submission" date="2017-09" db="EMBL/GenBank/DDBJ databases">
        <title>Depth-based differentiation of microbial function through sediment-hosted aquifers and enrichment of novel symbionts in the deep terrestrial subsurface.</title>
        <authorList>
            <person name="Probst A.J."/>
            <person name="Ladd B."/>
            <person name="Jarett J.K."/>
            <person name="Geller-Mcgrath D.E."/>
            <person name="Sieber C.M.K."/>
            <person name="Emerson J.B."/>
            <person name="Anantharaman K."/>
            <person name="Thomas B.C."/>
            <person name="Malmstrom R."/>
            <person name="Stieglmeier M."/>
            <person name="Klingl A."/>
            <person name="Woyke T."/>
            <person name="Ryan C.M."/>
            <person name="Banfield J.F."/>
        </authorList>
    </citation>
    <scope>NUCLEOTIDE SEQUENCE [LARGE SCALE GENOMIC DNA]</scope>
</reference>
<protein>
    <recommendedName>
        <fullName evidence="1">Transposase IS200-like domain-containing protein</fullName>
    </recommendedName>
</protein>
<dbReference type="EMBL" id="PEZX01000036">
    <property type="protein sequence ID" value="PIS06791.1"/>
    <property type="molecule type" value="Genomic_DNA"/>
</dbReference>
<evidence type="ECO:0000259" key="1">
    <source>
        <dbReference type="SMART" id="SM01321"/>
    </source>
</evidence>
<dbReference type="SUPFAM" id="SSF143422">
    <property type="entry name" value="Transposase IS200-like"/>
    <property type="match status" value="1"/>
</dbReference>
<dbReference type="InterPro" id="IPR036515">
    <property type="entry name" value="Transposase_17_sf"/>
</dbReference>
<dbReference type="GO" id="GO:0004803">
    <property type="term" value="F:transposase activity"/>
    <property type="evidence" value="ECO:0007669"/>
    <property type="project" value="InterPro"/>
</dbReference>
<dbReference type="Proteomes" id="UP000231162">
    <property type="component" value="Unassembled WGS sequence"/>
</dbReference>
<evidence type="ECO:0000313" key="2">
    <source>
        <dbReference type="EMBL" id="PIS06791.1"/>
    </source>
</evidence>
<dbReference type="PANTHER" id="PTHR34322">
    <property type="entry name" value="TRANSPOSASE, Y1_TNP DOMAIN-CONTAINING"/>
    <property type="match status" value="1"/>
</dbReference>
<dbReference type="AlphaFoldDB" id="A0A2M6R9V4"/>
<sequence>MRKTSLMRNEYYHIFNRSIAGFNIYNKKRDYLRFINLAEYYRFSNPPMNFAEFDRLNTQTQISFLSKRRNNEQLVDIVCYCIMPTHFHFLLRQNVDGGITDYIRLLENSYSRYFNISHSRKGPLWEGRFNGVHVETTEQLLHLTRYIHLNPTSAGLTEKPEEWKYSSYHEYIDNNQNESICKFRDVVNMQVKDYTEFVNDRKHFQRELSIIKSQLIDNYSG</sequence>
<accession>A0A2M6R9V4</accession>
<organism evidence="2 3">
    <name type="scientific">Candidatus Berkelbacteria bacterium CG10_big_fil_rev_8_21_14_0_10_43_14</name>
    <dbReference type="NCBI Taxonomy" id="1974515"/>
    <lineage>
        <taxon>Bacteria</taxon>
        <taxon>Candidatus Berkelbacteria</taxon>
    </lineage>
</organism>
<dbReference type="GO" id="GO:0006313">
    <property type="term" value="P:DNA transposition"/>
    <property type="evidence" value="ECO:0007669"/>
    <property type="project" value="InterPro"/>
</dbReference>
<dbReference type="SMART" id="SM01321">
    <property type="entry name" value="Y1_Tnp"/>
    <property type="match status" value="1"/>
</dbReference>
<dbReference type="Pfam" id="PF01797">
    <property type="entry name" value="Y1_Tnp"/>
    <property type="match status" value="1"/>
</dbReference>
<dbReference type="Gene3D" id="3.30.70.1290">
    <property type="entry name" value="Transposase IS200-like"/>
    <property type="match status" value="1"/>
</dbReference>
<evidence type="ECO:0000313" key="3">
    <source>
        <dbReference type="Proteomes" id="UP000231162"/>
    </source>
</evidence>
<proteinExistence type="predicted"/>
<dbReference type="InterPro" id="IPR002686">
    <property type="entry name" value="Transposase_17"/>
</dbReference>
<comment type="caution">
    <text evidence="2">The sequence shown here is derived from an EMBL/GenBank/DDBJ whole genome shotgun (WGS) entry which is preliminary data.</text>
</comment>